<accession>B8HMC6</accession>
<comment type="similarity">
    <text evidence="2 7">Belongs to the glutaredoxin family.</text>
</comment>
<dbReference type="PANTHER" id="PTHR45694">
    <property type="entry name" value="GLUTAREDOXIN 2"/>
    <property type="match status" value="1"/>
</dbReference>
<dbReference type="InterPro" id="IPR036249">
    <property type="entry name" value="Thioredoxin-like_sf"/>
</dbReference>
<dbReference type="CDD" id="cd03418">
    <property type="entry name" value="GRX_GRXb_1_3_like"/>
    <property type="match status" value="1"/>
</dbReference>
<keyword evidence="4 7" id="KW-0249">Electron transport</keyword>
<evidence type="ECO:0000256" key="6">
    <source>
        <dbReference type="ARBA" id="ARBA00023284"/>
    </source>
</evidence>
<dbReference type="GO" id="GO:0015038">
    <property type="term" value="F:glutathione disulfide oxidoreductase activity"/>
    <property type="evidence" value="ECO:0007669"/>
    <property type="project" value="UniProtKB-UniRule"/>
</dbReference>
<organism evidence="9">
    <name type="scientific">Cyanothece sp. (strain PCC 7425 / ATCC 29141)</name>
    <dbReference type="NCBI Taxonomy" id="395961"/>
    <lineage>
        <taxon>Bacteria</taxon>
        <taxon>Bacillati</taxon>
        <taxon>Cyanobacteriota</taxon>
        <taxon>Cyanophyceae</taxon>
        <taxon>Gomontiellales</taxon>
        <taxon>Cyanothecaceae</taxon>
        <taxon>Cyanothece</taxon>
    </lineage>
</organism>
<dbReference type="PANTHER" id="PTHR45694:SF18">
    <property type="entry name" value="GLUTAREDOXIN-1-RELATED"/>
    <property type="match status" value="1"/>
</dbReference>
<dbReference type="NCBIfam" id="TIGR02181">
    <property type="entry name" value="GRX_bact"/>
    <property type="match status" value="1"/>
</dbReference>
<gene>
    <name evidence="9" type="ordered locus">Cyan7425_4829</name>
</gene>
<name>B8HMC6_CYAP4</name>
<dbReference type="GO" id="GO:0005737">
    <property type="term" value="C:cytoplasm"/>
    <property type="evidence" value="ECO:0007669"/>
    <property type="project" value="TreeGrafter"/>
</dbReference>
<protein>
    <recommendedName>
        <fullName evidence="7">Glutaredoxin</fullName>
    </recommendedName>
</protein>
<dbReference type="Pfam" id="PF00462">
    <property type="entry name" value="Glutaredoxin"/>
    <property type="match status" value="1"/>
</dbReference>
<dbReference type="PRINTS" id="PR00160">
    <property type="entry name" value="GLUTAREDOXIN"/>
</dbReference>
<dbReference type="STRING" id="395961.Cyan7425_4829"/>
<dbReference type="HOGENOM" id="CLU_026126_7_3_3"/>
<sequence length="87" mass="9876">MAAKVEIYTWATCPFCIRAKRLLDQKGVDYIEYGIDGDEPARRVMAQRAGGRRTLPQIFIDDRPVGGCDDIHRLDAKGELDRLLQLN</sequence>
<dbReference type="EMBL" id="CP001344">
    <property type="protein sequence ID" value="ACL47133.1"/>
    <property type="molecule type" value="Genomic_DNA"/>
</dbReference>
<dbReference type="InterPro" id="IPR011767">
    <property type="entry name" value="GLR_AS"/>
</dbReference>
<evidence type="ECO:0000256" key="1">
    <source>
        <dbReference type="ARBA" id="ARBA00002549"/>
    </source>
</evidence>
<reference evidence="9" key="1">
    <citation type="submission" date="2009-01" db="EMBL/GenBank/DDBJ databases">
        <title>Complete sequence of chromosome Cyanothece sp. PCC 7425.</title>
        <authorList>
            <consortium name="US DOE Joint Genome Institute"/>
            <person name="Lucas S."/>
            <person name="Copeland A."/>
            <person name="Lapidus A."/>
            <person name="Glavina del Rio T."/>
            <person name="Dalin E."/>
            <person name="Tice H."/>
            <person name="Bruce D."/>
            <person name="Goodwin L."/>
            <person name="Pitluck S."/>
            <person name="Sims D."/>
            <person name="Meineke L."/>
            <person name="Brettin T."/>
            <person name="Detter J.C."/>
            <person name="Han C."/>
            <person name="Larimer F."/>
            <person name="Land M."/>
            <person name="Hauser L."/>
            <person name="Kyrpides N."/>
            <person name="Ovchinnikova G."/>
            <person name="Liberton M."/>
            <person name="Stoeckel J."/>
            <person name="Banerjee A."/>
            <person name="Singh A."/>
            <person name="Page L."/>
            <person name="Sato H."/>
            <person name="Zhao L."/>
            <person name="Sherman L."/>
            <person name="Pakrasi H."/>
            <person name="Richardson P."/>
        </authorList>
    </citation>
    <scope>NUCLEOTIDE SEQUENCE</scope>
    <source>
        <strain evidence="9">PCC 7425</strain>
    </source>
</reference>
<dbReference type="InterPro" id="IPR011900">
    <property type="entry name" value="GRX_bact"/>
</dbReference>
<evidence type="ECO:0000256" key="3">
    <source>
        <dbReference type="ARBA" id="ARBA00022448"/>
    </source>
</evidence>
<dbReference type="SUPFAM" id="SSF52833">
    <property type="entry name" value="Thioredoxin-like"/>
    <property type="match status" value="1"/>
</dbReference>
<evidence type="ECO:0000256" key="7">
    <source>
        <dbReference type="RuleBase" id="RU364065"/>
    </source>
</evidence>
<dbReference type="PROSITE" id="PS51354">
    <property type="entry name" value="GLUTAREDOXIN_2"/>
    <property type="match status" value="1"/>
</dbReference>
<dbReference type="GO" id="GO:0045454">
    <property type="term" value="P:cell redox homeostasis"/>
    <property type="evidence" value="ECO:0007669"/>
    <property type="project" value="InterPro"/>
</dbReference>
<dbReference type="KEGG" id="cyn:Cyan7425_4829"/>
<keyword evidence="5" id="KW-1015">Disulfide bond</keyword>
<evidence type="ECO:0000259" key="8">
    <source>
        <dbReference type="Pfam" id="PF00462"/>
    </source>
</evidence>
<dbReference type="OrthoDB" id="9795531at2"/>
<keyword evidence="7" id="KW-0963">Cytoplasm</keyword>
<keyword evidence="3 7" id="KW-0813">Transport</keyword>
<dbReference type="Gene3D" id="3.40.30.10">
    <property type="entry name" value="Glutaredoxin"/>
    <property type="match status" value="1"/>
</dbReference>
<evidence type="ECO:0000313" key="9">
    <source>
        <dbReference type="EMBL" id="ACL47133.1"/>
    </source>
</evidence>
<dbReference type="FunFam" id="3.40.30.10:FF:000018">
    <property type="entry name" value="Glutaredoxin"/>
    <property type="match status" value="1"/>
</dbReference>
<dbReference type="AlphaFoldDB" id="B8HMC6"/>
<evidence type="ECO:0000256" key="5">
    <source>
        <dbReference type="ARBA" id="ARBA00023157"/>
    </source>
</evidence>
<evidence type="ECO:0000256" key="4">
    <source>
        <dbReference type="ARBA" id="ARBA00022982"/>
    </source>
</evidence>
<comment type="function">
    <text evidence="1 7">Has a glutathione-disulfide oxidoreductase activity in the presence of NADPH and glutathione reductase. Reduces low molecular weight disulfides and proteins.</text>
</comment>
<dbReference type="PROSITE" id="PS00195">
    <property type="entry name" value="GLUTAREDOXIN_1"/>
    <property type="match status" value="1"/>
</dbReference>
<dbReference type="InterPro" id="IPR002109">
    <property type="entry name" value="Glutaredoxin"/>
</dbReference>
<dbReference type="GO" id="GO:0034599">
    <property type="term" value="P:cellular response to oxidative stress"/>
    <property type="evidence" value="ECO:0007669"/>
    <property type="project" value="TreeGrafter"/>
</dbReference>
<dbReference type="InterPro" id="IPR014025">
    <property type="entry name" value="Glutaredoxin_subgr"/>
</dbReference>
<proteinExistence type="inferred from homology"/>
<evidence type="ECO:0000256" key="2">
    <source>
        <dbReference type="ARBA" id="ARBA00007787"/>
    </source>
</evidence>
<keyword evidence="6 7" id="KW-0676">Redox-active center</keyword>
<dbReference type="eggNOG" id="COG0695">
    <property type="taxonomic scope" value="Bacteria"/>
</dbReference>
<feature type="domain" description="Glutaredoxin" evidence="8">
    <location>
        <begin position="5"/>
        <end position="63"/>
    </location>
</feature>